<keyword evidence="12 13" id="KW-0539">Nucleus</keyword>
<dbReference type="FunFam" id="1.10.10.10:FF:000307">
    <property type="entry name" value="Crossover junction endonuclease MUS81"/>
    <property type="match status" value="1"/>
</dbReference>
<comment type="similarity">
    <text evidence="3 13">Belongs to the XPF family.</text>
</comment>
<evidence type="ECO:0000256" key="5">
    <source>
        <dbReference type="ARBA" id="ARBA00022723"/>
    </source>
</evidence>
<keyword evidence="7 13" id="KW-0227">DNA damage</keyword>
<evidence type="ECO:0000256" key="1">
    <source>
        <dbReference type="ARBA" id="ARBA00001946"/>
    </source>
</evidence>
<comment type="subunit">
    <text evidence="13">Interacts with EME1.</text>
</comment>
<feature type="coiled-coil region" evidence="14">
    <location>
        <begin position="127"/>
        <end position="154"/>
    </location>
</feature>
<evidence type="ECO:0000256" key="2">
    <source>
        <dbReference type="ARBA" id="ARBA00004123"/>
    </source>
</evidence>
<dbReference type="GO" id="GO:0000712">
    <property type="term" value="P:resolution of meiotic recombination intermediates"/>
    <property type="evidence" value="ECO:0007669"/>
    <property type="project" value="TreeGrafter"/>
</dbReference>
<dbReference type="Gene3D" id="1.10.10.10">
    <property type="entry name" value="Winged helix-like DNA-binding domain superfamily/Winged helix DNA-binding domain"/>
    <property type="match status" value="1"/>
</dbReference>
<evidence type="ECO:0000256" key="11">
    <source>
        <dbReference type="ARBA" id="ARBA00023204"/>
    </source>
</evidence>
<feature type="region of interest" description="Disordered" evidence="15">
    <location>
        <begin position="157"/>
        <end position="176"/>
    </location>
</feature>
<evidence type="ECO:0000259" key="16">
    <source>
        <dbReference type="SMART" id="SM00891"/>
    </source>
</evidence>
<dbReference type="PANTHER" id="PTHR13451:SF0">
    <property type="entry name" value="CROSSOVER JUNCTION ENDONUCLEASE MUS81"/>
    <property type="match status" value="1"/>
</dbReference>
<keyword evidence="9 13" id="KW-0460">Magnesium</keyword>
<sequence length="605" mass="68506">MSGKKETKRITFKHKNPNPLFQSWLQELYDEAKEKNSKLQSMLKEALTSLSKYPLPLQSGSDCAILKGFESKLCLFLDKRLEVYNSNLEISHIITSHSNGNNSFSSQNISEFPETDCNNKKDDIIVCDDINEESAQISNRNANLTQESNMLEANSNDAGVSTISQKSNKSKFKENPYTPRYRTGGYALLLALLQHINKKPNRLYMTKAELLEAAQPYAEESFTRRKYNTRFTAWSSMSSLIEKGLVNMIRRASQPAEYSLTDDGLMLATKLLNIDESTLSVNDLINIKMSNFDNGSSVGDINDCENDCIIAEDNNGILESPQVCDAISMPAGSFDVILLIDKQEVSGATWKVIPTVTQFKKYPDVQHEYRNLKVGDFTWIARNKINNEELVLPYIIERKRMDDLSKSIKDGRYYEQKFRLSKCGIKNVIYLVENYGNNQHVGLPLQSLMQATHNTRVQDNFRVHITASMNHSVQFLAMMTKRLIIEYKDKSLVGRNSESKQNELMTFKFFNKSSMKTKSLTVNKTFTKLLLQLKGVTIEKALAITNTYETPKALIEAYQNCNKSKGEMLLANLKLLLVVLVAYEADSQQAQGQNDAADETATIKA</sequence>
<protein>
    <recommendedName>
        <fullName evidence="13">Crossover junction endonuclease MUS81</fullName>
        <ecNumber evidence="13">3.1.22.-</ecNumber>
    </recommendedName>
</protein>
<dbReference type="InterPro" id="IPR027421">
    <property type="entry name" value="DNA_pol_lamdba_lyase_dom_sf"/>
</dbReference>
<dbReference type="FunFam" id="1.10.150.110:FF:000001">
    <property type="entry name" value="Putative Crossover junction endonuclease MUS81"/>
    <property type="match status" value="1"/>
</dbReference>
<dbReference type="Pfam" id="PF21292">
    <property type="entry name" value="EME1-MUS81_C"/>
    <property type="match status" value="1"/>
</dbReference>
<dbReference type="Gene3D" id="1.10.150.110">
    <property type="entry name" value="DNA polymerase beta, N-terminal domain-like"/>
    <property type="match status" value="1"/>
</dbReference>
<organism evidence="17 18">
    <name type="scientific">Eumeta variegata</name>
    <name type="common">Bagworm moth</name>
    <name type="synonym">Eumeta japonica</name>
    <dbReference type="NCBI Taxonomy" id="151549"/>
    <lineage>
        <taxon>Eukaryota</taxon>
        <taxon>Metazoa</taxon>
        <taxon>Ecdysozoa</taxon>
        <taxon>Arthropoda</taxon>
        <taxon>Hexapoda</taxon>
        <taxon>Insecta</taxon>
        <taxon>Pterygota</taxon>
        <taxon>Neoptera</taxon>
        <taxon>Endopterygota</taxon>
        <taxon>Lepidoptera</taxon>
        <taxon>Glossata</taxon>
        <taxon>Ditrysia</taxon>
        <taxon>Tineoidea</taxon>
        <taxon>Psychidae</taxon>
        <taxon>Oiketicinae</taxon>
        <taxon>Eumeta</taxon>
    </lineage>
</organism>
<evidence type="ECO:0000313" key="17">
    <source>
        <dbReference type="EMBL" id="GBP28454.1"/>
    </source>
</evidence>
<dbReference type="OrthoDB" id="5963188at2759"/>
<dbReference type="GO" id="GO:0031573">
    <property type="term" value="P:mitotic intra-S DNA damage checkpoint signaling"/>
    <property type="evidence" value="ECO:0007669"/>
    <property type="project" value="TreeGrafter"/>
</dbReference>
<dbReference type="InterPro" id="IPR047417">
    <property type="entry name" value="WHD_MUS81"/>
</dbReference>
<evidence type="ECO:0000256" key="9">
    <source>
        <dbReference type="ARBA" id="ARBA00022842"/>
    </source>
</evidence>
<dbReference type="CDD" id="cd21036">
    <property type="entry name" value="WH_MUS81"/>
    <property type="match status" value="1"/>
</dbReference>
<dbReference type="GO" id="GO:0048257">
    <property type="term" value="F:3'-flap endonuclease activity"/>
    <property type="evidence" value="ECO:0007669"/>
    <property type="project" value="TreeGrafter"/>
</dbReference>
<feature type="domain" description="ERCC4" evidence="16">
    <location>
        <begin position="337"/>
        <end position="436"/>
    </location>
</feature>
<evidence type="ECO:0000256" key="7">
    <source>
        <dbReference type="ARBA" id="ARBA00022763"/>
    </source>
</evidence>
<dbReference type="GO" id="GO:0003677">
    <property type="term" value="F:DNA binding"/>
    <property type="evidence" value="ECO:0007669"/>
    <property type="project" value="UniProtKB-UniRule"/>
</dbReference>
<evidence type="ECO:0000256" key="8">
    <source>
        <dbReference type="ARBA" id="ARBA00022801"/>
    </source>
</evidence>
<keyword evidence="4 13" id="KW-0540">Nuclease</keyword>
<comment type="caution">
    <text evidence="17">The sequence shown here is derived from an EMBL/GenBank/DDBJ whole genome shotgun (WGS) entry which is preliminary data.</text>
</comment>
<keyword evidence="18" id="KW-1185">Reference proteome</keyword>
<dbReference type="FunFam" id="3.40.50.10130:FF:000003">
    <property type="entry name" value="Crossover junction endonuclease MUS81"/>
    <property type="match status" value="1"/>
</dbReference>
<keyword evidence="6 13" id="KW-0255">Endonuclease</keyword>
<dbReference type="Gene3D" id="1.10.150.670">
    <property type="entry name" value="Crossover junction endonuclease EME1, DNA-binding domain"/>
    <property type="match status" value="1"/>
</dbReference>
<gene>
    <name evidence="17" type="primary">mus81</name>
    <name evidence="17" type="ORF">EVAR_93401_1</name>
</gene>
<evidence type="ECO:0000256" key="3">
    <source>
        <dbReference type="ARBA" id="ARBA00010015"/>
    </source>
</evidence>
<dbReference type="SUPFAM" id="SSF47802">
    <property type="entry name" value="DNA polymerase beta, N-terminal domain-like"/>
    <property type="match status" value="1"/>
</dbReference>
<dbReference type="GO" id="GO:0006308">
    <property type="term" value="P:DNA catabolic process"/>
    <property type="evidence" value="ECO:0007669"/>
    <property type="project" value="UniProtKB-UniRule"/>
</dbReference>
<proteinExistence type="inferred from homology"/>
<feature type="compositionally biased region" description="Polar residues" evidence="15">
    <location>
        <begin position="157"/>
        <end position="167"/>
    </location>
</feature>
<evidence type="ECO:0000256" key="15">
    <source>
        <dbReference type="SAM" id="MobiDB-lite"/>
    </source>
</evidence>
<dbReference type="Pfam" id="PF21136">
    <property type="entry name" value="WHD_MUS81"/>
    <property type="match status" value="1"/>
</dbReference>
<dbReference type="Proteomes" id="UP000299102">
    <property type="component" value="Unassembled WGS sequence"/>
</dbReference>
<evidence type="ECO:0000256" key="6">
    <source>
        <dbReference type="ARBA" id="ARBA00022759"/>
    </source>
</evidence>
<comment type="subcellular location">
    <subcellularLocation>
        <location evidence="2 13">Nucleus</location>
    </subcellularLocation>
</comment>
<keyword evidence="14" id="KW-0175">Coiled coil</keyword>
<dbReference type="InterPro" id="IPR036388">
    <property type="entry name" value="WH-like_DNA-bd_sf"/>
</dbReference>
<dbReference type="GO" id="GO:0031297">
    <property type="term" value="P:replication fork processing"/>
    <property type="evidence" value="ECO:0007669"/>
    <property type="project" value="UniProtKB-ARBA"/>
</dbReference>
<dbReference type="AlphaFoldDB" id="A0A4C1URJ4"/>
<keyword evidence="8 13" id="KW-0378">Hydrolase</keyword>
<dbReference type="InterPro" id="IPR006166">
    <property type="entry name" value="ERCC4_domain"/>
</dbReference>
<comment type="function">
    <text evidence="13">Interacts with EME1 to form a DNA structure-specific endonuclease with substrate preference for branched DNA structures with a 5'-end at the branch nick. Typical substrates include 3'-flap structures, D-loops, replication forks and nicked Holliday junctions. May be required in mitosis for the processing of stalled or collapsed replication fork intermediates. May be required in meiosis for the repair of meiosis-specific double strand breaks subsequent to single-end invasion (SEI).</text>
</comment>
<dbReference type="CDD" id="cd20074">
    <property type="entry name" value="XPF_nuclease_Mus81"/>
    <property type="match status" value="1"/>
</dbReference>
<dbReference type="GO" id="GO:0005634">
    <property type="term" value="C:nucleus"/>
    <property type="evidence" value="ECO:0007669"/>
    <property type="project" value="UniProtKB-SubCell"/>
</dbReference>
<evidence type="ECO:0000256" key="14">
    <source>
        <dbReference type="SAM" id="Coils"/>
    </source>
</evidence>
<evidence type="ECO:0000313" key="18">
    <source>
        <dbReference type="Proteomes" id="UP000299102"/>
    </source>
</evidence>
<dbReference type="EC" id="3.1.22.-" evidence="13"/>
<evidence type="ECO:0000256" key="13">
    <source>
        <dbReference type="RuleBase" id="RU369042"/>
    </source>
</evidence>
<dbReference type="Pfam" id="PF02732">
    <property type="entry name" value="ERCC4"/>
    <property type="match status" value="1"/>
</dbReference>
<accession>A0A4C1URJ4</accession>
<reference evidence="17 18" key="1">
    <citation type="journal article" date="2019" name="Commun. Biol.">
        <title>The bagworm genome reveals a unique fibroin gene that provides high tensile strength.</title>
        <authorList>
            <person name="Kono N."/>
            <person name="Nakamura H."/>
            <person name="Ohtoshi R."/>
            <person name="Tomita M."/>
            <person name="Numata K."/>
            <person name="Arakawa K."/>
        </authorList>
    </citation>
    <scope>NUCLEOTIDE SEQUENCE [LARGE SCALE GENOMIC DNA]</scope>
</reference>
<name>A0A4C1URJ4_EUMVA</name>
<dbReference type="InterPro" id="IPR011335">
    <property type="entry name" value="Restrct_endonuc-II-like"/>
</dbReference>
<dbReference type="SMART" id="SM00891">
    <property type="entry name" value="ERCC4"/>
    <property type="match status" value="1"/>
</dbReference>
<keyword evidence="5 13" id="KW-0479">Metal-binding</keyword>
<dbReference type="EMBL" id="BGZK01000207">
    <property type="protein sequence ID" value="GBP28454.1"/>
    <property type="molecule type" value="Genomic_DNA"/>
</dbReference>
<dbReference type="InterPro" id="IPR042530">
    <property type="entry name" value="EME1/EME2_C"/>
</dbReference>
<dbReference type="GO" id="GO:0046872">
    <property type="term" value="F:metal ion binding"/>
    <property type="evidence" value="ECO:0007669"/>
    <property type="project" value="UniProtKB-UniRule"/>
</dbReference>
<dbReference type="InterPro" id="IPR010996">
    <property type="entry name" value="HHH_MUS81"/>
</dbReference>
<dbReference type="SUPFAM" id="SSF52980">
    <property type="entry name" value="Restriction endonuclease-like"/>
    <property type="match status" value="1"/>
</dbReference>
<dbReference type="STRING" id="151549.A0A4C1URJ4"/>
<dbReference type="InterPro" id="IPR047416">
    <property type="entry name" value="XPF_nuclease_Mus81"/>
</dbReference>
<dbReference type="PANTHER" id="PTHR13451">
    <property type="entry name" value="CLASS II CROSSOVER JUNCTION ENDONUCLEASE MUS81"/>
    <property type="match status" value="1"/>
</dbReference>
<keyword evidence="10 13" id="KW-0233">DNA recombination</keyword>
<dbReference type="Pfam" id="PF14716">
    <property type="entry name" value="HHH_8"/>
    <property type="match status" value="1"/>
</dbReference>
<dbReference type="GO" id="GO:0048476">
    <property type="term" value="C:Holliday junction resolvase complex"/>
    <property type="evidence" value="ECO:0007669"/>
    <property type="project" value="UniProtKB-UniRule"/>
</dbReference>
<keyword evidence="11 13" id="KW-0234">DNA repair</keyword>
<evidence type="ECO:0000256" key="12">
    <source>
        <dbReference type="ARBA" id="ARBA00023242"/>
    </source>
</evidence>
<dbReference type="GO" id="GO:0000727">
    <property type="term" value="P:double-strand break repair via break-induced replication"/>
    <property type="evidence" value="ECO:0007669"/>
    <property type="project" value="UniProtKB-UniRule"/>
</dbReference>
<comment type="cofactor">
    <cofactor evidence="1 13">
        <name>Mg(2+)</name>
        <dbReference type="ChEBI" id="CHEBI:18420"/>
    </cofactor>
</comment>
<evidence type="ECO:0000256" key="10">
    <source>
        <dbReference type="ARBA" id="ARBA00023172"/>
    </source>
</evidence>
<dbReference type="GO" id="GO:0008821">
    <property type="term" value="F:crossover junction DNA endonuclease activity"/>
    <property type="evidence" value="ECO:0007669"/>
    <property type="project" value="UniProtKB-UniRule"/>
</dbReference>
<dbReference type="InterPro" id="IPR033309">
    <property type="entry name" value="Mus81"/>
</dbReference>
<evidence type="ECO:0000256" key="4">
    <source>
        <dbReference type="ARBA" id="ARBA00022722"/>
    </source>
</evidence>
<dbReference type="Gene3D" id="3.40.50.10130">
    <property type="match status" value="1"/>
</dbReference>